<feature type="non-terminal residue" evidence="12">
    <location>
        <position position="1"/>
    </location>
</feature>
<feature type="region of interest" description="Disordered" evidence="10">
    <location>
        <begin position="266"/>
        <end position="310"/>
    </location>
</feature>
<reference evidence="12" key="1">
    <citation type="submission" date="2013-02" db="EMBL/GenBank/DDBJ databases">
        <authorList>
            <person name="Cross G.A.M."/>
            <person name="Kim H.-S."/>
            <person name="Wickstead B."/>
        </authorList>
    </citation>
    <scope>NUCLEOTIDE SEQUENCE</scope>
    <source>
        <strain evidence="12">Lister 427</strain>
    </source>
</reference>
<evidence type="ECO:0000256" key="6">
    <source>
        <dbReference type="ARBA" id="ARBA00023136"/>
    </source>
</evidence>
<evidence type="ECO:0000256" key="3">
    <source>
        <dbReference type="ARBA" id="ARBA00022475"/>
    </source>
</evidence>
<dbReference type="Pfam" id="PF13206">
    <property type="entry name" value="VSG_B"/>
    <property type="match status" value="1"/>
</dbReference>
<name>M4STR3_9TRYP</name>
<evidence type="ECO:0000256" key="5">
    <source>
        <dbReference type="ARBA" id="ARBA00022729"/>
    </source>
</evidence>
<keyword evidence="8" id="KW-0449">Lipoprotein</keyword>
<keyword evidence="9" id="KW-0175">Coiled coil</keyword>
<dbReference type="InterPro" id="IPR025932">
    <property type="entry name" value="Trypano_VSG_B_N_dom"/>
</dbReference>
<feature type="compositionally biased region" description="Polar residues" evidence="10">
    <location>
        <begin position="221"/>
        <end position="237"/>
    </location>
</feature>
<organism evidence="12">
    <name type="scientific">Trypanosoma brucei</name>
    <dbReference type="NCBI Taxonomy" id="5691"/>
    <lineage>
        <taxon>Eukaryota</taxon>
        <taxon>Discoba</taxon>
        <taxon>Euglenozoa</taxon>
        <taxon>Kinetoplastea</taxon>
        <taxon>Metakinetoplastina</taxon>
        <taxon>Trypanosomatida</taxon>
        <taxon>Trypanosomatidae</taxon>
        <taxon>Trypanosoma</taxon>
    </lineage>
</organism>
<evidence type="ECO:0000256" key="9">
    <source>
        <dbReference type="SAM" id="Coils"/>
    </source>
</evidence>
<dbReference type="AlphaFoldDB" id="M4STR3"/>
<dbReference type="GO" id="GO:0005886">
    <property type="term" value="C:plasma membrane"/>
    <property type="evidence" value="ECO:0007669"/>
    <property type="project" value="UniProtKB-SubCell"/>
</dbReference>
<feature type="compositionally biased region" description="Low complexity" evidence="10">
    <location>
        <begin position="274"/>
        <end position="291"/>
    </location>
</feature>
<evidence type="ECO:0000256" key="10">
    <source>
        <dbReference type="SAM" id="MobiDB-lite"/>
    </source>
</evidence>
<dbReference type="VEuPathDB" id="TriTrypDB:Tb427_000128400"/>
<feature type="region of interest" description="Disordered" evidence="10">
    <location>
        <begin position="211"/>
        <end position="248"/>
    </location>
</feature>
<keyword evidence="5" id="KW-0732">Signal</keyword>
<feature type="domain" description="Trypanosome variant surface glycoprotein B-type N-terminal" evidence="11">
    <location>
        <begin position="3"/>
        <end position="205"/>
    </location>
</feature>
<feature type="coiled-coil region" evidence="9">
    <location>
        <begin position="183"/>
        <end position="210"/>
    </location>
</feature>
<evidence type="ECO:0000313" key="12">
    <source>
        <dbReference type="EMBL" id="AGH59394.1"/>
    </source>
</evidence>
<evidence type="ECO:0000256" key="7">
    <source>
        <dbReference type="ARBA" id="ARBA00023180"/>
    </source>
</evidence>
<dbReference type="GO" id="GO:0098552">
    <property type="term" value="C:side of membrane"/>
    <property type="evidence" value="ECO:0007669"/>
    <property type="project" value="UniProtKB-KW"/>
</dbReference>
<keyword evidence="4" id="KW-0336">GPI-anchor</keyword>
<keyword evidence="3" id="KW-1003">Cell membrane</keyword>
<proteinExistence type="predicted"/>
<evidence type="ECO:0000256" key="2">
    <source>
        <dbReference type="ARBA" id="ARBA00004609"/>
    </source>
</evidence>
<evidence type="ECO:0000256" key="8">
    <source>
        <dbReference type="ARBA" id="ARBA00023288"/>
    </source>
</evidence>
<feature type="compositionally biased region" description="Polar residues" evidence="10">
    <location>
        <begin position="26"/>
        <end position="35"/>
    </location>
</feature>
<evidence type="ECO:0000256" key="4">
    <source>
        <dbReference type="ARBA" id="ARBA00022622"/>
    </source>
</evidence>
<reference evidence="12" key="2">
    <citation type="journal article" date="2014" name="Mol. Biochem. Parasitol.">
        <title>Capturing the variant surface glycoprotein repertoire (the VSGnome) of Trypanosoma brucei Lister 427.</title>
        <authorList>
            <person name="Cross G.A."/>
            <person name="Kim H.S."/>
            <person name="Wickstead B."/>
        </authorList>
    </citation>
    <scope>NUCLEOTIDE SEQUENCE</scope>
    <source>
        <strain evidence="12">Lister 427</strain>
    </source>
</reference>
<comment type="subcellular location">
    <subcellularLocation>
        <location evidence="2">Cell membrane</location>
        <topology evidence="2">Lipid-anchor</topology>
        <topology evidence="2">GPI-anchor</topology>
    </subcellularLocation>
</comment>
<protein>
    <submittedName>
        <fullName evidence="12">Variant surface glycoprotein 3360</fullName>
    </submittedName>
</protein>
<keyword evidence="7" id="KW-0325">Glycoprotein</keyword>
<comment type="function">
    <text evidence="1">VSG forms a coat on the surface of the parasite. The trypanosome evades the immune response of the host by expressing a series of antigenically distinct VSGs from an estimated 1000 VSG genes.</text>
</comment>
<feature type="compositionally biased region" description="Basic and acidic residues" evidence="10">
    <location>
        <begin position="294"/>
        <end position="305"/>
    </location>
</feature>
<accession>M4STR3</accession>
<feature type="region of interest" description="Disordered" evidence="10">
    <location>
        <begin position="1"/>
        <end position="37"/>
    </location>
</feature>
<sequence length="333" mass="35031">MKTEVASHAATALYGDKTKTGAENEPNPTTRTTICGASGTTAGTQAGKSIKADLLCTCAKKSAGVDNVCCAKCDPGSANWNSAAASPNHWRPLLANCPSHAPTMTLSTANIDFALSQFLALISKKQGTTNNKQYILGTLDDAGTGGCDGSGGAVSGICVQYNSKITGDTVTPEIDCMSAARRAAEAADKVAERNKRVEQLERELRILNTTLGAQIHHKASDSGTSDRSTPTTQNQAANKSENNCNKHNNKTADECTKLGCDHDAENKKCKPKAGTESTAAATAGDGAAGTTNSEAKKCSEKKTQGDKQNFAWRKGKDNEYFKGTEKCRSYSYL</sequence>
<dbReference type="EMBL" id="KC611963">
    <property type="protein sequence ID" value="AGH59394.1"/>
    <property type="molecule type" value="Genomic_DNA"/>
</dbReference>
<keyword evidence="6" id="KW-0472">Membrane</keyword>
<evidence type="ECO:0000256" key="1">
    <source>
        <dbReference type="ARBA" id="ARBA00002523"/>
    </source>
</evidence>
<evidence type="ECO:0000259" key="11">
    <source>
        <dbReference type="Pfam" id="PF13206"/>
    </source>
</evidence>